<proteinExistence type="predicted"/>
<gene>
    <name evidence="2" type="ORF">CRE_04265</name>
</gene>
<dbReference type="InterPro" id="IPR000253">
    <property type="entry name" value="FHA_dom"/>
</dbReference>
<keyword evidence="3" id="KW-1185">Reference proteome</keyword>
<organism evidence="3">
    <name type="scientific">Caenorhabditis remanei</name>
    <name type="common">Caenorhabditis vulgaris</name>
    <dbReference type="NCBI Taxonomy" id="31234"/>
    <lineage>
        <taxon>Eukaryota</taxon>
        <taxon>Metazoa</taxon>
        <taxon>Ecdysozoa</taxon>
        <taxon>Nematoda</taxon>
        <taxon>Chromadorea</taxon>
        <taxon>Rhabditida</taxon>
        <taxon>Rhabditina</taxon>
        <taxon>Rhabditomorpha</taxon>
        <taxon>Rhabditoidea</taxon>
        <taxon>Rhabditidae</taxon>
        <taxon>Peloderinae</taxon>
        <taxon>Caenorhabditis</taxon>
    </lineage>
</organism>
<feature type="domain" description="FHA" evidence="1">
    <location>
        <begin position="58"/>
        <end position="121"/>
    </location>
</feature>
<evidence type="ECO:0000313" key="3">
    <source>
        <dbReference type="Proteomes" id="UP000008281"/>
    </source>
</evidence>
<dbReference type="eggNOG" id="ENOG502TJ68">
    <property type="taxonomic scope" value="Eukaryota"/>
</dbReference>
<dbReference type="AlphaFoldDB" id="E3NAP8"/>
<dbReference type="OrthoDB" id="10610375at2759"/>
<evidence type="ECO:0000313" key="2">
    <source>
        <dbReference type="EMBL" id="EFO91268.1"/>
    </source>
</evidence>
<dbReference type="InParanoid" id="E3NAP8"/>
<sequence length="200" mass="23394">MMNAVLDLHPEAQLDATIDAQIVTVIALLELSIVMDCSSSLLVPKNFDRSIYNLMFFVVIGRRYRVGDLNDKQIRDLMPTISDEHAKLLLQVEKMRALPGGEILEHIPMVNTNTTDNGNRMITELTTMTKYLTQHRFSRNWRKAIMEKIAEIQPIVDDGRNTMETREAFQWLHQNYYRIREEYEQAKNRAERSPNLDRQK</sequence>
<name>E3NAP8_CAERE</name>
<evidence type="ECO:0000259" key="1">
    <source>
        <dbReference type="PROSITE" id="PS50006"/>
    </source>
</evidence>
<dbReference type="Proteomes" id="UP000008281">
    <property type="component" value="Unassembled WGS sequence"/>
</dbReference>
<reference evidence="2" key="1">
    <citation type="submission" date="2007-07" db="EMBL/GenBank/DDBJ databases">
        <title>PCAP assembly of the Caenorhabditis remanei genome.</title>
        <authorList>
            <consortium name="The Caenorhabditis remanei Sequencing Consortium"/>
            <person name="Wilson R.K."/>
        </authorList>
    </citation>
    <scope>NUCLEOTIDE SEQUENCE [LARGE SCALE GENOMIC DNA]</scope>
    <source>
        <strain evidence="2">PB4641</strain>
    </source>
</reference>
<accession>E3NAP8</accession>
<dbReference type="HOGENOM" id="CLU_1367369_0_0_1"/>
<dbReference type="PROSITE" id="PS50006">
    <property type="entry name" value="FHA_DOMAIN"/>
    <property type="match status" value="1"/>
</dbReference>
<protein>
    <recommendedName>
        <fullName evidence="1">FHA domain-containing protein</fullName>
    </recommendedName>
</protein>
<dbReference type="EMBL" id="DS268578">
    <property type="protein sequence ID" value="EFO91268.1"/>
    <property type="molecule type" value="Genomic_DNA"/>
</dbReference>